<accession>A0A0B7AN10</accession>
<organism evidence="1">
    <name type="scientific">Arion vulgaris</name>
    <dbReference type="NCBI Taxonomy" id="1028688"/>
    <lineage>
        <taxon>Eukaryota</taxon>
        <taxon>Metazoa</taxon>
        <taxon>Spiralia</taxon>
        <taxon>Lophotrochozoa</taxon>
        <taxon>Mollusca</taxon>
        <taxon>Gastropoda</taxon>
        <taxon>Heterobranchia</taxon>
        <taxon>Euthyneura</taxon>
        <taxon>Panpulmonata</taxon>
        <taxon>Eupulmonata</taxon>
        <taxon>Stylommatophora</taxon>
        <taxon>Helicina</taxon>
        <taxon>Arionoidea</taxon>
        <taxon>Arionidae</taxon>
        <taxon>Arion</taxon>
    </lineage>
</organism>
<proteinExistence type="predicted"/>
<evidence type="ECO:0000313" key="1">
    <source>
        <dbReference type="EMBL" id="CEK82414.1"/>
    </source>
</evidence>
<gene>
    <name evidence="1" type="primary">ORF131381</name>
</gene>
<dbReference type="EMBL" id="HACG01035549">
    <property type="protein sequence ID" value="CEK82414.1"/>
    <property type="molecule type" value="Transcribed_RNA"/>
</dbReference>
<name>A0A0B7AN10_9EUPU</name>
<sequence>MINVIVKSYEAVINDGRIVNIVEEYIYYADFERTTSLLFSTITDVGTTLWHMSTTLQQKV</sequence>
<reference evidence="1" key="1">
    <citation type="submission" date="2014-12" db="EMBL/GenBank/DDBJ databases">
        <title>Insight into the proteome of Arion vulgaris.</title>
        <authorList>
            <person name="Aradska J."/>
            <person name="Bulat T."/>
            <person name="Smidak R."/>
            <person name="Sarate P."/>
            <person name="Gangsoo J."/>
            <person name="Sialana F."/>
            <person name="Bilban M."/>
            <person name="Lubec G."/>
        </authorList>
    </citation>
    <scope>NUCLEOTIDE SEQUENCE</scope>
    <source>
        <tissue evidence="1">Skin</tissue>
    </source>
</reference>
<protein>
    <submittedName>
        <fullName evidence="1">Uncharacterized protein</fullName>
    </submittedName>
</protein>
<dbReference type="AlphaFoldDB" id="A0A0B7AN10"/>